<comment type="function">
    <text evidence="4">Binds to the catalytic subunit of the cyclin dependent kinases and is essential for their biological function.</text>
</comment>
<proteinExistence type="inferred from homology"/>
<dbReference type="GO" id="GO:0051301">
    <property type="term" value="P:cell division"/>
    <property type="evidence" value="ECO:0007669"/>
    <property type="project" value="UniProtKB-UniRule"/>
</dbReference>
<evidence type="ECO:0000256" key="1">
    <source>
        <dbReference type="ARBA" id="ARBA00007782"/>
    </source>
</evidence>
<keyword evidence="2 4" id="KW-0132">Cell division</keyword>
<protein>
    <recommendedName>
        <fullName evidence="4">Cyclin-dependent kinases regulatory subunit</fullName>
    </recommendedName>
</protein>
<reference evidence="5" key="1">
    <citation type="submission" date="2020-05" db="UniProtKB">
        <authorList>
            <consortium name="EnsemblMetazoa"/>
        </authorList>
    </citation>
    <scope>IDENTIFICATION</scope>
    <source>
        <strain evidence="5">Yale</strain>
    </source>
</reference>
<dbReference type="AlphaFoldDB" id="A0A1B0G240"/>
<accession>A0A1B0G240</accession>
<evidence type="ECO:0000313" key="5">
    <source>
        <dbReference type="EnsemblMetazoa" id="GMOY007365-PA"/>
    </source>
</evidence>
<evidence type="ECO:0000256" key="2">
    <source>
        <dbReference type="ARBA" id="ARBA00022618"/>
    </source>
</evidence>
<dbReference type="InterPro" id="IPR000789">
    <property type="entry name" value="Cyclin-dep_kinase_reg-sub"/>
</dbReference>
<dbReference type="SUPFAM" id="SSF55637">
    <property type="entry name" value="Cell cycle regulatory proteins"/>
    <property type="match status" value="1"/>
</dbReference>
<name>A0A1B0G240_GLOMM</name>
<dbReference type="Gene3D" id="3.30.170.10">
    <property type="entry name" value="Cyclin-dependent kinase, regulatory subunit"/>
    <property type="match status" value="1"/>
</dbReference>
<organism evidence="5 6">
    <name type="scientific">Glossina morsitans morsitans</name>
    <name type="common">Savannah tsetse fly</name>
    <dbReference type="NCBI Taxonomy" id="37546"/>
    <lineage>
        <taxon>Eukaryota</taxon>
        <taxon>Metazoa</taxon>
        <taxon>Ecdysozoa</taxon>
        <taxon>Arthropoda</taxon>
        <taxon>Hexapoda</taxon>
        <taxon>Insecta</taxon>
        <taxon>Pterygota</taxon>
        <taxon>Neoptera</taxon>
        <taxon>Endopterygota</taxon>
        <taxon>Diptera</taxon>
        <taxon>Brachycera</taxon>
        <taxon>Muscomorpha</taxon>
        <taxon>Hippoboscoidea</taxon>
        <taxon>Glossinidae</taxon>
        <taxon>Glossina</taxon>
    </lineage>
</organism>
<dbReference type="EnsemblMetazoa" id="GMOY007365-RA">
    <property type="protein sequence ID" value="GMOY007365-PA"/>
    <property type="gene ID" value="GMOY007365"/>
</dbReference>
<dbReference type="EMBL" id="CCAG010013421">
    <property type="status" value="NOT_ANNOTATED_CDS"/>
    <property type="molecule type" value="Genomic_DNA"/>
</dbReference>
<keyword evidence="6" id="KW-1185">Reference proteome</keyword>
<dbReference type="Pfam" id="PF01111">
    <property type="entry name" value="CKS"/>
    <property type="match status" value="1"/>
</dbReference>
<dbReference type="Proteomes" id="UP000092444">
    <property type="component" value="Unassembled WGS sequence"/>
</dbReference>
<evidence type="ECO:0000313" key="6">
    <source>
        <dbReference type="Proteomes" id="UP000092444"/>
    </source>
</evidence>
<dbReference type="SMART" id="SM01084">
    <property type="entry name" value="CKS"/>
    <property type="match status" value="1"/>
</dbReference>
<comment type="similarity">
    <text evidence="1 4">Belongs to the CKS family.</text>
</comment>
<dbReference type="VEuPathDB" id="VectorBase:GMOY007365"/>
<dbReference type="PRINTS" id="PR00296">
    <property type="entry name" value="CYCLINKINASE"/>
</dbReference>
<dbReference type="EMBL" id="CCAG010013420">
    <property type="status" value="NOT_ANNOTATED_CDS"/>
    <property type="molecule type" value="Genomic_DNA"/>
</dbReference>
<dbReference type="GO" id="GO:0016538">
    <property type="term" value="F:cyclin-dependent protein serine/threonine kinase regulator activity"/>
    <property type="evidence" value="ECO:0007669"/>
    <property type="project" value="InterPro"/>
</dbReference>
<dbReference type="STRING" id="37546.A0A1B0G240"/>
<keyword evidence="3 4" id="KW-0131">Cell cycle</keyword>
<dbReference type="PANTHER" id="PTHR23415">
    <property type="entry name" value="CYCLIN-DEPENDENT KINASES REGULATORY SUBUNIT/60S RIBOSOME SUBUNIT BIOGENESIS PROTEIN NIP7"/>
    <property type="match status" value="1"/>
</dbReference>
<evidence type="ECO:0000256" key="3">
    <source>
        <dbReference type="ARBA" id="ARBA00023306"/>
    </source>
</evidence>
<evidence type="ECO:0000256" key="4">
    <source>
        <dbReference type="RuleBase" id="RU311113"/>
    </source>
</evidence>
<sequence length="166" mass="19348">NSAVVNISKDIYYSDKYYDEKYEYRDVVLPKELAKPVPKIHLMSEAEWRSIGVHQSQTGTAHITISTSYTTTLNAVSLISKILCSELLRNMSKSFTIVALDWFFRIFLIIFRLKRSVFLRTSNLKFSILKEYIFTMPALLSNCQQPSRAAFQHPHIRHKNTKLKQQ</sequence>
<dbReference type="InterPro" id="IPR036858">
    <property type="entry name" value="Cyclin-dep_kinase_reg-sub_sf"/>
</dbReference>